<protein>
    <submittedName>
        <fullName evidence="6">Calponin homology domain-containing protein</fullName>
    </submittedName>
</protein>
<evidence type="ECO:0000313" key="6">
    <source>
        <dbReference type="EMBL" id="RIA80870.1"/>
    </source>
</evidence>
<evidence type="ECO:0000313" key="7">
    <source>
        <dbReference type="Proteomes" id="UP000265703"/>
    </source>
</evidence>
<keyword evidence="1" id="KW-0677">Repeat</keyword>
<keyword evidence="3" id="KW-0175">Coiled coil</keyword>
<evidence type="ECO:0000259" key="5">
    <source>
        <dbReference type="PROSITE" id="PS50021"/>
    </source>
</evidence>
<dbReference type="PROSITE" id="PS50021">
    <property type="entry name" value="CH"/>
    <property type="match status" value="1"/>
</dbReference>
<feature type="coiled-coil region" evidence="3">
    <location>
        <begin position="169"/>
        <end position="200"/>
    </location>
</feature>
<keyword evidence="2" id="KW-0009">Actin-binding</keyword>
<dbReference type="STRING" id="658196.A0A397S380"/>
<dbReference type="InterPro" id="IPR001715">
    <property type="entry name" value="CH_dom"/>
</dbReference>
<dbReference type="PANTHER" id="PTHR11915">
    <property type="entry name" value="SPECTRIN/FILAMIN RELATED CYTOSKELETAL PROTEIN"/>
    <property type="match status" value="1"/>
</dbReference>
<feature type="compositionally biased region" description="Basic and acidic residues" evidence="4">
    <location>
        <begin position="255"/>
        <end position="270"/>
    </location>
</feature>
<evidence type="ECO:0000256" key="2">
    <source>
        <dbReference type="ARBA" id="ARBA00023203"/>
    </source>
</evidence>
<evidence type="ECO:0000256" key="1">
    <source>
        <dbReference type="ARBA" id="ARBA00022737"/>
    </source>
</evidence>
<dbReference type="SUPFAM" id="SSF47576">
    <property type="entry name" value="Calponin-homology domain, CH-domain"/>
    <property type="match status" value="1"/>
</dbReference>
<dbReference type="Proteomes" id="UP000265703">
    <property type="component" value="Unassembled WGS sequence"/>
</dbReference>
<keyword evidence="7" id="KW-1185">Reference proteome</keyword>
<dbReference type="GO" id="GO:0003779">
    <property type="term" value="F:actin binding"/>
    <property type="evidence" value="ECO:0007669"/>
    <property type="project" value="UniProtKB-KW"/>
</dbReference>
<evidence type="ECO:0000256" key="4">
    <source>
        <dbReference type="SAM" id="MobiDB-lite"/>
    </source>
</evidence>
<reference evidence="6 7" key="1">
    <citation type="submission" date="2018-06" db="EMBL/GenBank/DDBJ databases">
        <title>Comparative genomics reveals the genomic features of Rhizophagus irregularis, R. cerebriforme, R. diaphanum and Gigaspora rosea, and their symbiotic lifestyle signature.</title>
        <authorList>
            <person name="Morin E."/>
            <person name="San Clemente H."/>
            <person name="Chen E.C.H."/>
            <person name="De La Providencia I."/>
            <person name="Hainaut M."/>
            <person name="Kuo A."/>
            <person name="Kohler A."/>
            <person name="Murat C."/>
            <person name="Tang N."/>
            <person name="Roy S."/>
            <person name="Loubradou J."/>
            <person name="Henrissat B."/>
            <person name="Grigoriev I.V."/>
            <person name="Corradi N."/>
            <person name="Roux C."/>
            <person name="Martin F.M."/>
        </authorList>
    </citation>
    <scope>NUCLEOTIDE SEQUENCE [LARGE SCALE GENOMIC DNA]</scope>
    <source>
        <strain evidence="6 7">DAOM 227022</strain>
    </source>
</reference>
<feature type="domain" description="Calponin-homology (CH)" evidence="5">
    <location>
        <begin position="43"/>
        <end position="169"/>
    </location>
</feature>
<gene>
    <name evidence="6" type="ORF">C1645_791669</name>
</gene>
<organism evidence="6 7">
    <name type="scientific">Glomus cerebriforme</name>
    <dbReference type="NCBI Taxonomy" id="658196"/>
    <lineage>
        <taxon>Eukaryota</taxon>
        <taxon>Fungi</taxon>
        <taxon>Fungi incertae sedis</taxon>
        <taxon>Mucoromycota</taxon>
        <taxon>Glomeromycotina</taxon>
        <taxon>Glomeromycetes</taxon>
        <taxon>Glomerales</taxon>
        <taxon>Glomeraceae</taxon>
        <taxon>Glomus</taxon>
    </lineage>
</organism>
<accession>A0A397S380</accession>
<sequence length="618" mass="72448">MSQPSSPTKPKRRNSLKEQWDTTTKVVNVKQKFHSNVADKYTELQKATFTKWVNIQFRMIDINQLNNNKDSPSKKILEIKSIDKDFRDGKNLIQLLQILYPNDPELPRLERGKTRHHYIANVNNVLEFLQKRLDEKSLIALKAIGPVDIVDGNVKLTLGLIWLTISKFLQMFSVQFEVTEEELEQVEERFKENIINKKENNTKHDDIQKFFFDNGDGNDLSFEQFQQQFRSHFVEELLNDSNTIYEEEDSIESSSQHDHSSQKIFTKDNLQDSSTFSQDKKSLPQIKIPNYSIPPSMAAFPNKRLQDLSKSEKRLSLPIFQSNNNNLTVNADRISLSNSKPFRTLRLNSSPINTNTSNLLFWINMQLINYASILPTSNYPLEDFIGLNDGILLAALIQYLNIEWKFEDLNLLNPDDLKNESYNMENLSEDELYEREYYKEVKAKERLSKCFDIIEKKLNINRPKALISMLIEKDYNDKERLKRTGLAWSVYMSEIFLIVTKTKNQRKEMKRQSRLLMLNNIEDKKEGRKEKPKEHIVRIVDYDAIYHQSPNNNNQKKNKKSRGCLPFYTSNDEDSFWTPSAASLIAMIWDWTLNWLLNDNDDDDDDDDDDETDLFLGV</sequence>
<comment type="caution">
    <text evidence="6">The sequence shown here is derived from an EMBL/GenBank/DDBJ whole genome shotgun (WGS) entry which is preliminary data.</text>
</comment>
<dbReference type="SMART" id="SM00033">
    <property type="entry name" value="CH"/>
    <property type="match status" value="1"/>
</dbReference>
<dbReference type="InterPro" id="IPR036872">
    <property type="entry name" value="CH_dom_sf"/>
</dbReference>
<dbReference type="Pfam" id="PF00307">
    <property type="entry name" value="CH"/>
    <property type="match status" value="1"/>
</dbReference>
<evidence type="ECO:0000256" key="3">
    <source>
        <dbReference type="SAM" id="Coils"/>
    </source>
</evidence>
<proteinExistence type="predicted"/>
<name>A0A397S380_9GLOM</name>
<dbReference type="AlphaFoldDB" id="A0A397S380"/>
<feature type="region of interest" description="Disordered" evidence="4">
    <location>
        <begin position="1"/>
        <end position="21"/>
    </location>
</feature>
<dbReference type="InterPro" id="IPR001589">
    <property type="entry name" value="Actinin_actin-bd_CS"/>
</dbReference>
<dbReference type="OrthoDB" id="10017054at2759"/>
<dbReference type="Gene3D" id="1.10.418.10">
    <property type="entry name" value="Calponin-like domain"/>
    <property type="match status" value="2"/>
</dbReference>
<dbReference type="PROSITE" id="PS00019">
    <property type="entry name" value="ACTININ_1"/>
    <property type="match status" value="1"/>
</dbReference>
<dbReference type="EMBL" id="QKYT01000882">
    <property type="protein sequence ID" value="RIA80870.1"/>
    <property type="molecule type" value="Genomic_DNA"/>
</dbReference>
<feature type="region of interest" description="Disordered" evidence="4">
    <location>
        <begin position="247"/>
        <end position="281"/>
    </location>
</feature>